<keyword evidence="2" id="KW-1185">Reference proteome</keyword>
<dbReference type="Pfam" id="PF08856">
    <property type="entry name" value="DUF1826"/>
    <property type="match status" value="1"/>
</dbReference>
<dbReference type="EMBL" id="BLLK01000047">
    <property type="protein sequence ID" value="GFH55031.1"/>
    <property type="molecule type" value="Genomic_DNA"/>
</dbReference>
<evidence type="ECO:0008006" key="3">
    <source>
        <dbReference type="Google" id="ProtNLM"/>
    </source>
</evidence>
<name>A0AAD3CZI8_9STRA</name>
<dbReference type="InterPro" id="IPR014955">
    <property type="entry name" value="DUF1826"/>
</dbReference>
<dbReference type="AlphaFoldDB" id="A0AAD3CZI8"/>
<proteinExistence type="predicted"/>
<organism evidence="1 2">
    <name type="scientific">Chaetoceros tenuissimus</name>
    <dbReference type="NCBI Taxonomy" id="426638"/>
    <lineage>
        <taxon>Eukaryota</taxon>
        <taxon>Sar</taxon>
        <taxon>Stramenopiles</taxon>
        <taxon>Ochrophyta</taxon>
        <taxon>Bacillariophyta</taxon>
        <taxon>Coscinodiscophyceae</taxon>
        <taxon>Chaetocerotophycidae</taxon>
        <taxon>Chaetocerotales</taxon>
        <taxon>Chaetocerotaceae</taxon>
        <taxon>Chaetoceros</taxon>
    </lineage>
</organism>
<dbReference type="Proteomes" id="UP001054902">
    <property type="component" value="Unassembled WGS sequence"/>
</dbReference>
<protein>
    <recommendedName>
        <fullName evidence="3">DUF1826 domain-containing protein</fullName>
    </recommendedName>
</protein>
<evidence type="ECO:0000313" key="2">
    <source>
        <dbReference type="Proteomes" id="UP001054902"/>
    </source>
</evidence>
<sequence>MKGGMDEIVNSLSKLHLSNSDSVYKSNAEDEKKEDWSLRPTLTLGKESIAFRSVSKIDACGCGHEHHKKSSNHDGDEIAFVDCLSKLDVIKKQEVKMAVWQRKDVPNFVDALNDPAVTFGDLPHFKGLVTKKEVSSQLRKHLLCSCPNTHGYLSKDIIDALIEDIDTLVSAFADISKSDNIYVKLKKVDSDQCKFWHQDSVDFRLVTTYRGPCTEFVQPEYSVETLENKEDDSNHAQSLSLRDVALFKGQGLDDLAQTDGTNKQEGIVHRSPRIEKERGVFRLLLVLDIPQAGWHY</sequence>
<accession>A0AAD3CZI8</accession>
<reference evidence="1 2" key="1">
    <citation type="journal article" date="2021" name="Sci. Rep.">
        <title>The genome of the diatom Chaetoceros tenuissimus carries an ancient integrated fragment of an extant virus.</title>
        <authorList>
            <person name="Hongo Y."/>
            <person name="Kimura K."/>
            <person name="Takaki Y."/>
            <person name="Yoshida Y."/>
            <person name="Baba S."/>
            <person name="Kobayashi G."/>
            <person name="Nagasaki K."/>
            <person name="Hano T."/>
            <person name="Tomaru Y."/>
        </authorList>
    </citation>
    <scope>NUCLEOTIDE SEQUENCE [LARGE SCALE GENOMIC DNA]</scope>
    <source>
        <strain evidence="1 2">NIES-3715</strain>
    </source>
</reference>
<evidence type="ECO:0000313" key="1">
    <source>
        <dbReference type="EMBL" id="GFH55031.1"/>
    </source>
</evidence>
<comment type="caution">
    <text evidence="1">The sequence shown here is derived from an EMBL/GenBank/DDBJ whole genome shotgun (WGS) entry which is preliminary data.</text>
</comment>
<gene>
    <name evidence="1" type="ORF">CTEN210_11507</name>
</gene>